<proteinExistence type="inferred from homology"/>
<sequence>MNGESAAVGSASAGRGVALSRRALSFALDWMAWGYVAYCVVYLLNYYWYTVHVDWWGTLTLPPWGWPLVILATLELAVWCRSLGRSLGQRAIGAEFQDRGGGRITVGRRLARILLWHISVPLLAVGFWRGGDPWHDRAVGVSLRPISPDPERPGRRALATQWGILALFLSALTLWVGWLIIGINFQVLTRRSSQAGRIWGEMLRPDFRYFTTPDPVFSLRAQSYSILDLAVVTVFMALMATILGAAIAFPLSFFGARNVMGFSPVGWAVYGIVRGFFNVFRSIETIIWGSIFAVWVGYGTTLAGILALTVHTIAALGKLYSEQVEGVSSGPLEAVWAVGGSRVQVVRHAVIPQVLPSFWAFTLYRWDINVRMSTVIALVGGGGIGDMLFYYKNQGDWPKVGAVVIVIVAIVWAMDYISGWLRERIA</sequence>
<dbReference type="InterPro" id="IPR000515">
    <property type="entry name" value="MetI-like"/>
</dbReference>
<dbReference type="Gene3D" id="1.10.3720.10">
    <property type="entry name" value="MetI-like"/>
    <property type="match status" value="1"/>
</dbReference>
<dbReference type="PROSITE" id="PS50928">
    <property type="entry name" value="ABC_TM1"/>
    <property type="match status" value="1"/>
</dbReference>
<dbReference type="OrthoDB" id="8557224at2"/>
<organism evidence="9 10">
    <name type="scientific">Candidatus Bipolaricaulis anaerobius</name>
    <dbReference type="NCBI Taxonomy" id="2026885"/>
    <lineage>
        <taxon>Bacteria</taxon>
        <taxon>Candidatus Bipolaricaulota</taxon>
        <taxon>Candidatus Bipolaricaulia</taxon>
        <taxon>Candidatus Bipolaricaulales</taxon>
        <taxon>Candidatus Bipolaricaulaceae</taxon>
        <taxon>Candidatus Bipolaricaulis</taxon>
    </lineage>
</organism>
<dbReference type="PANTHER" id="PTHR30043">
    <property type="entry name" value="PHOSPHONATES TRANSPORT SYSTEM PERMEASE PROTEIN"/>
    <property type="match status" value="1"/>
</dbReference>
<feature type="transmembrane region" description="Helical" evidence="7">
    <location>
        <begin position="162"/>
        <end position="185"/>
    </location>
</feature>
<feature type="domain" description="ABC transmembrane type-1" evidence="8">
    <location>
        <begin position="230"/>
        <end position="418"/>
    </location>
</feature>
<evidence type="ECO:0000256" key="7">
    <source>
        <dbReference type="RuleBase" id="RU363032"/>
    </source>
</evidence>
<dbReference type="PANTHER" id="PTHR30043:SF1">
    <property type="entry name" value="ABC TRANSPORT SYSTEM PERMEASE PROTEIN P69"/>
    <property type="match status" value="1"/>
</dbReference>
<dbReference type="Proteomes" id="UP000249818">
    <property type="component" value="Chromosome BARAN1"/>
</dbReference>
<reference evidence="10" key="1">
    <citation type="submission" date="2018-05" db="EMBL/GenBank/DDBJ databases">
        <authorList>
            <person name="Hao L."/>
        </authorList>
    </citation>
    <scope>NUCLEOTIDE SEQUENCE [LARGE SCALE GENOMIC DNA]</scope>
</reference>
<feature type="transmembrane region" description="Helical" evidence="7">
    <location>
        <begin position="292"/>
        <end position="314"/>
    </location>
</feature>
<name>A0A2X3MJB6_9BACT</name>
<dbReference type="InterPro" id="IPR035906">
    <property type="entry name" value="MetI-like_sf"/>
</dbReference>
<evidence type="ECO:0000256" key="5">
    <source>
        <dbReference type="ARBA" id="ARBA00022989"/>
    </source>
</evidence>
<keyword evidence="10" id="KW-1185">Reference proteome</keyword>
<feature type="transmembrane region" description="Helical" evidence="7">
    <location>
        <begin position="229"/>
        <end position="253"/>
    </location>
</feature>
<evidence type="ECO:0000313" key="10">
    <source>
        <dbReference type="Proteomes" id="UP000249818"/>
    </source>
</evidence>
<evidence type="ECO:0000256" key="1">
    <source>
        <dbReference type="ARBA" id="ARBA00004651"/>
    </source>
</evidence>
<feature type="transmembrane region" description="Helical" evidence="7">
    <location>
        <begin position="373"/>
        <end position="391"/>
    </location>
</feature>
<keyword evidence="5 7" id="KW-1133">Transmembrane helix</keyword>
<evidence type="ECO:0000256" key="6">
    <source>
        <dbReference type="ARBA" id="ARBA00023136"/>
    </source>
</evidence>
<dbReference type="CDD" id="cd06261">
    <property type="entry name" value="TM_PBP2"/>
    <property type="match status" value="1"/>
</dbReference>
<dbReference type="AlphaFoldDB" id="A0A2X3MJB6"/>
<gene>
    <name evidence="9" type="ORF">BARAN1_0039</name>
</gene>
<comment type="similarity">
    <text evidence="7">Belongs to the binding-protein-dependent transport system permease family.</text>
</comment>
<keyword evidence="6 7" id="KW-0472">Membrane</keyword>
<dbReference type="RefSeq" id="WP_122030339.1">
    <property type="nucleotide sequence ID" value="NZ_LS483254.1"/>
</dbReference>
<evidence type="ECO:0000256" key="4">
    <source>
        <dbReference type="ARBA" id="ARBA00022692"/>
    </source>
</evidence>
<evidence type="ECO:0000313" key="9">
    <source>
        <dbReference type="EMBL" id="SQD92064.1"/>
    </source>
</evidence>
<evidence type="ECO:0000256" key="3">
    <source>
        <dbReference type="ARBA" id="ARBA00022475"/>
    </source>
</evidence>
<dbReference type="SUPFAM" id="SSF161098">
    <property type="entry name" value="MetI-like"/>
    <property type="match status" value="1"/>
</dbReference>
<feature type="transmembrane region" description="Helical" evidence="7">
    <location>
        <begin position="397"/>
        <end position="417"/>
    </location>
</feature>
<evidence type="ECO:0000259" key="8">
    <source>
        <dbReference type="PROSITE" id="PS50928"/>
    </source>
</evidence>
<dbReference type="NCBIfam" id="TIGR01097">
    <property type="entry name" value="PhnE"/>
    <property type="match status" value="1"/>
</dbReference>
<dbReference type="GO" id="GO:0005886">
    <property type="term" value="C:plasma membrane"/>
    <property type="evidence" value="ECO:0007669"/>
    <property type="project" value="UniProtKB-SubCell"/>
</dbReference>
<comment type="subcellular location">
    <subcellularLocation>
        <location evidence="1 7">Cell membrane</location>
        <topology evidence="1 7">Multi-pass membrane protein</topology>
    </subcellularLocation>
</comment>
<dbReference type="KEGG" id="bana:BARAN1_0039"/>
<keyword evidence="3" id="KW-1003">Cell membrane</keyword>
<accession>A0A2X3MJB6</accession>
<dbReference type="InterPro" id="IPR005769">
    <property type="entry name" value="PhnE/PtxC"/>
</dbReference>
<dbReference type="Pfam" id="PF00528">
    <property type="entry name" value="BPD_transp_1"/>
    <property type="match status" value="1"/>
</dbReference>
<evidence type="ECO:0000256" key="2">
    <source>
        <dbReference type="ARBA" id="ARBA00022448"/>
    </source>
</evidence>
<dbReference type="EMBL" id="LS483254">
    <property type="protein sequence ID" value="SQD92064.1"/>
    <property type="molecule type" value="Genomic_DNA"/>
</dbReference>
<keyword evidence="2 7" id="KW-0813">Transport</keyword>
<keyword evidence="4 7" id="KW-0812">Transmembrane</keyword>
<protein>
    <submittedName>
        <fullName evidence="9">Putative ABC-type phosphate/phosphonate transport system, permease component, phnE</fullName>
    </submittedName>
</protein>
<dbReference type="GO" id="GO:0015416">
    <property type="term" value="F:ABC-type phosphonate transporter activity"/>
    <property type="evidence" value="ECO:0007669"/>
    <property type="project" value="InterPro"/>
</dbReference>
<feature type="transmembrane region" description="Helical" evidence="7">
    <location>
        <begin position="61"/>
        <end position="80"/>
    </location>
</feature>
<feature type="transmembrane region" description="Helical" evidence="7">
    <location>
        <begin position="113"/>
        <end position="131"/>
    </location>
</feature>
<feature type="transmembrane region" description="Helical" evidence="7">
    <location>
        <begin position="30"/>
        <end position="49"/>
    </location>
</feature>